<protein>
    <submittedName>
        <fullName evidence="1">Uncharacterized protein</fullName>
    </submittedName>
</protein>
<reference evidence="1" key="1">
    <citation type="submission" date="2019-10" db="EMBL/GenBank/DDBJ databases">
        <authorList>
            <consortium name="DOE Joint Genome Institute"/>
            <person name="Kuo A."/>
            <person name="Miyauchi S."/>
            <person name="Kiss E."/>
            <person name="Drula E."/>
            <person name="Kohler A."/>
            <person name="Sanchez-Garcia M."/>
            <person name="Andreopoulos B."/>
            <person name="Barry K.W."/>
            <person name="Bonito G."/>
            <person name="Buee M."/>
            <person name="Carver A."/>
            <person name="Chen C."/>
            <person name="Cichocki N."/>
            <person name="Clum A."/>
            <person name="Culley D."/>
            <person name="Crous P.W."/>
            <person name="Fauchery L."/>
            <person name="Girlanda M."/>
            <person name="Hayes R."/>
            <person name="Keri Z."/>
            <person name="Labutti K."/>
            <person name="Lipzen A."/>
            <person name="Lombard V."/>
            <person name="Magnuson J."/>
            <person name="Maillard F."/>
            <person name="Morin E."/>
            <person name="Murat C."/>
            <person name="Nolan M."/>
            <person name="Ohm R."/>
            <person name="Pangilinan J."/>
            <person name="Pereira M."/>
            <person name="Perotto S."/>
            <person name="Peter M."/>
            <person name="Riley R."/>
            <person name="Sitrit Y."/>
            <person name="Stielow B."/>
            <person name="Szollosi G."/>
            <person name="Zifcakova L."/>
            <person name="Stursova M."/>
            <person name="Spatafora J.W."/>
            <person name="Tedersoo L."/>
            <person name="Vaario L.-M."/>
            <person name="Yamada A."/>
            <person name="Yan M."/>
            <person name="Wang P."/>
            <person name="Xu J."/>
            <person name="Bruns T."/>
            <person name="Baldrian P."/>
            <person name="Vilgalys R."/>
            <person name="Henrissat B."/>
            <person name="Grigoriev I.V."/>
            <person name="Hibbett D."/>
            <person name="Nagy L.G."/>
            <person name="Martin F.M."/>
        </authorList>
    </citation>
    <scope>NUCLEOTIDE SEQUENCE</scope>
    <source>
        <strain evidence="1">P2</strain>
    </source>
</reference>
<comment type="caution">
    <text evidence="1">The sequence shown here is derived from an EMBL/GenBank/DDBJ whole genome shotgun (WGS) entry which is preliminary data.</text>
</comment>
<keyword evidence="2" id="KW-1185">Reference proteome</keyword>
<accession>A0ACB6ZTE5</accession>
<reference evidence="1" key="2">
    <citation type="journal article" date="2020" name="Nat. Commun.">
        <title>Large-scale genome sequencing of mycorrhizal fungi provides insights into the early evolution of symbiotic traits.</title>
        <authorList>
            <person name="Miyauchi S."/>
            <person name="Kiss E."/>
            <person name="Kuo A."/>
            <person name="Drula E."/>
            <person name="Kohler A."/>
            <person name="Sanchez-Garcia M."/>
            <person name="Morin E."/>
            <person name="Andreopoulos B."/>
            <person name="Barry K.W."/>
            <person name="Bonito G."/>
            <person name="Buee M."/>
            <person name="Carver A."/>
            <person name="Chen C."/>
            <person name="Cichocki N."/>
            <person name="Clum A."/>
            <person name="Culley D."/>
            <person name="Crous P.W."/>
            <person name="Fauchery L."/>
            <person name="Girlanda M."/>
            <person name="Hayes R.D."/>
            <person name="Keri Z."/>
            <person name="LaButti K."/>
            <person name="Lipzen A."/>
            <person name="Lombard V."/>
            <person name="Magnuson J."/>
            <person name="Maillard F."/>
            <person name="Murat C."/>
            <person name="Nolan M."/>
            <person name="Ohm R.A."/>
            <person name="Pangilinan J."/>
            <person name="Pereira M.F."/>
            <person name="Perotto S."/>
            <person name="Peter M."/>
            <person name="Pfister S."/>
            <person name="Riley R."/>
            <person name="Sitrit Y."/>
            <person name="Stielow J.B."/>
            <person name="Szollosi G."/>
            <person name="Zifcakova L."/>
            <person name="Stursova M."/>
            <person name="Spatafora J.W."/>
            <person name="Tedersoo L."/>
            <person name="Vaario L.M."/>
            <person name="Yamada A."/>
            <person name="Yan M."/>
            <person name="Wang P."/>
            <person name="Xu J."/>
            <person name="Bruns T."/>
            <person name="Baldrian P."/>
            <person name="Vilgalys R."/>
            <person name="Dunand C."/>
            <person name="Henrissat B."/>
            <person name="Grigoriev I.V."/>
            <person name="Hibbett D."/>
            <person name="Nagy L.G."/>
            <person name="Martin F.M."/>
        </authorList>
    </citation>
    <scope>NUCLEOTIDE SEQUENCE</scope>
    <source>
        <strain evidence="1">P2</strain>
    </source>
</reference>
<dbReference type="EMBL" id="MU117967">
    <property type="protein sequence ID" value="KAF9652814.1"/>
    <property type="molecule type" value="Genomic_DNA"/>
</dbReference>
<organism evidence="1 2">
    <name type="scientific">Thelephora ganbajun</name>
    <name type="common">Ganba fungus</name>
    <dbReference type="NCBI Taxonomy" id="370292"/>
    <lineage>
        <taxon>Eukaryota</taxon>
        <taxon>Fungi</taxon>
        <taxon>Dikarya</taxon>
        <taxon>Basidiomycota</taxon>
        <taxon>Agaricomycotina</taxon>
        <taxon>Agaricomycetes</taxon>
        <taxon>Thelephorales</taxon>
        <taxon>Thelephoraceae</taxon>
        <taxon>Thelephora</taxon>
    </lineage>
</organism>
<proteinExistence type="predicted"/>
<evidence type="ECO:0000313" key="2">
    <source>
        <dbReference type="Proteomes" id="UP000886501"/>
    </source>
</evidence>
<sequence>MKTHLLYALTFLFELITASVQPQVVLGAPDGSITRHTTRSGRTDVTSNLIFWSVNSFLQQWPHTRYMNGHTITAASVPPGTLLYHGRYDSDVPDRLDWVATDADHSIPFCRGKCWLSTFVTTRTMRLVYFDGFSGAKIPWGTMDSQDIFLWGKIQPEMTREELVRIKEACDWAKGFGIDGFVRGHIGIEIMICDFANGINLVSHSQLVPWDLGLLEKGHITTSILASNMSPGFIPPVEDPPDHPVIPKGWRGSISSTMTTIFELFNSALRYNHAPDDTRVKIDYSRVVTFFDPVLTSLVAARANTIRDFYRLEKISVEDVKNFQDQIMDIFTRKGHGSGIDWGSITQVIIDRYGGRLELLRHILENPDSKRNITEQIVEARSQILTMLTPYMLTSAIPQESTGPVDPSWITPVVEHCASTHTTWAPQDLLTKQEKAIKVAIEGVLNEICSTLGELWLDAFDAETADIETGHRFVSAWRKEIVELMDWLDWPIWLKCNPACGNEEVCYITMWPCHRVDATPRCVEAVAPYRGFRCEM</sequence>
<name>A0ACB6ZTE5_THEGA</name>
<evidence type="ECO:0000313" key="1">
    <source>
        <dbReference type="EMBL" id="KAF9652814.1"/>
    </source>
</evidence>
<gene>
    <name evidence="1" type="ORF">BDM02DRAFT_3136802</name>
</gene>
<dbReference type="Proteomes" id="UP000886501">
    <property type="component" value="Unassembled WGS sequence"/>
</dbReference>